<evidence type="ECO:0000256" key="2">
    <source>
        <dbReference type="SAM" id="Phobius"/>
    </source>
</evidence>
<sequence length="172" mass="18362">MHGRGQAGMNPLSKLVKRDRSAGFTAVELIATLLILGILAAFVIPKADSEDSKMLNDMNVLRAHIRFAQLRAMGDDGTWGLNIAGSGKSYTLERNGTTSAMVNLPGEDSATYDFQSTALSVTPGRIEFDDRGRPVGPSETPLTTDTTITPTVSGEHGSVKPIIITQQTGFIK</sequence>
<dbReference type="AlphaFoldDB" id="A0A6P1ZL10"/>
<feature type="transmembrane region" description="Helical" evidence="2">
    <location>
        <begin position="21"/>
        <end position="44"/>
    </location>
</feature>
<dbReference type="InterPro" id="IPR012902">
    <property type="entry name" value="N_methyl_site"/>
</dbReference>
<dbReference type="EMBL" id="CP039543">
    <property type="protein sequence ID" value="QJT09109.1"/>
    <property type="molecule type" value="Genomic_DNA"/>
</dbReference>
<keyword evidence="2" id="KW-0472">Membrane</keyword>
<dbReference type="InterPro" id="IPR045584">
    <property type="entry name" value="Pilin-like"/>
</dbReference>
<evidence type="ECO:0000256" key="1">
    <source>
        <dbReference type="SAM" id="MobiDB-lite"/>
    </source>
</evidence>
<gene>
    <name evidence="4" type="ORF">DQK91_00620</name>
    <name evidence="3" type="ORF">E8L03_09255</name>
</gene>
<keyword evidence="6" id="KW-1185">Reference proteome</keyword>
<dbReference type="Proteomes" id="UP000434052">
    <property type="component" value="Unassembled WGS sequence"/>
</dbReference>
<accession>A0A6P1ZL10</accession>
<name>A0A6P1ZL10_9BACT</name>
<reference evidence="4 5" key="1">
    <citation type="submission" date="2018-06" db="EMBL/GenBank/DDBJ databases">
        <title>Complete genome of Desulfovibrio marinus P48SEP.</title>
        <authorList>
            <person name="Crispim J.S."/>
            <person name="Vidigal P.M.P."/>
            <person name="Silva L.C.F."/>
            <person name="Araujo L.C."/>
            <person name="Laguardia C.N."/>
            <person name="Dias R.S."/>
            <person name="Sousa M.P."/>
            <person name="Paula S.O."/>
            <person name="Silva C."/>
        </authorList>
    </citation>
    <scope>NUCLEOTIDE SEQUENCE [LARGE SCALE GENOMIC DNA]</scope>
    <source>
        <strain evidence="4 5">P48SEP</strain>
    </source>
</reference>
<feature type="compositionally biased region" description="Low complexity" evidence="1">
    <location>
        <begin position="140"/>
        <end position="151"/>
    </location>
</feature>
<keyword evidence="2" id="KW-1133">Transmembrane helix</keyword>
<dbReference type="SUPFAM" id="SSF54523">
    <property type="entry name" value="Pili subunits"/>
    <property type="match status" value="1"/>
</dbReference>
<keyword evidence="2" id="KW-0812">Transmembrane</keyword>
<dbReference type="Gene3D" id="3.30.700.10">
    <property type="entry name" value="Glycoprotein, Type 4 Pilin"/>
    <property type="match status" value="1"/>
</dbReference>
<evidence type="ECO:0000313" key="6">
    <source>
        <dbReference type="Proteomes" id="UP000503251"/>
    </source>
</evidence>
<dbReference type="Proteomes" id="UP000503251">
    <property type="component" value="Chromosome"/>
</dbReference>
<dbReference type="EMBL" id="QMIF01000001">
    <property type="protein sequence ID" value="TVM36462.1"/>
    <property type="molecule type" value="Genomic_DNA"/>
</dbReference>
<protein>
    <submittedName>
        <fullName evidence="3">Prepilin-type N-terminal cleavage/methylation domain-containing protein</fullName>
    </submittedName>
</protein>
<feature type="region of interest" description="Disordered" evidence="1">
    <location>
        <begin position="129"/>
        <end position="155"/>
    </location>
</feature>
<organism evidence="4 5">
    <name type="scientific">Oceanidesulfovibrio marinus</name>
    <dbReference type="NCBI Taxonomy" id="370038"/>
    <lineage>
        <taxon>Bacteria</taxon>
        <taxon>Pseudomonadati</taxon>
        <taxon>Thermodesulfobacteriota</taxon>
        <taxon>Desulfovibrionia</taxon>
        <taxon>Desulfovibrionales</taxon>
        <taxon>Desulfovibrionaceae</taxon>
        <taxon>Oceanidesulfovibrio</taxon>
    </lineage>
</organism>
<dbReference type="OrthoDB" id="5472281at2"/>
<evidence type="ECO:0000313" key="4">
    <source>
        <dbReference type="EMBL" id="TVM36462.1"/>
    </source>
</evidence>
<evidence type="ECO:0000313" key="3">
    <source>
        <dbReference type="EMBL" id="QJT09109.1"/>
    </source>
</evidence>
<dbReference type="NCBIfam" id="TIGR02532">
    <property type="entry name" value="IV_pilin_GFxxxE"/>
    <property type="match status" value="1"/>
</dbReference>
<proteinExistence type="predicted"/>
<evidence type="ECO:0000313" key="5">
    <source>
        <dbReference type="Proteomes" id="UP000434052"/>
    </source>
</evidence>
<reference evidence="3 6" key="2">
    <citation type="submission" date="2019-04" db="EMBL/GenBank/DDBJ databases">
        <title>Isolation and culture of sulfate reducing bacteria from the cold seep of the South China Sea.</title>
        <authorList>
            <person name="Sun C."/>
            <person name="Liu R."/>
        </authorList>
    </citation>
    <scope>NUCLEOTIDE SEQUENCE [LARGE SCALE GENOMIC DNA]</scope>
    <source>
        <strain evidence="3 6">CS1</strain>
    </source>
</reference>